<keyword evidence="2" id="KW-1185">Reference proteome</keyword>
<dbReference type="GeneID" id="17037170"/>
<evidence type="ECO:0008006" key="3">
    <source>
        <dbReference type="Google" id="ProtNLM"/>
    </source>
</evidence>
<dbReference type="Proteomes" id="UP000007264">
    <property type="component" value="Unassembled WGS sequence"/>
</dbReference>
<organism evidence="1 2">
    <name type="scientific">Coccomyxa subellipsoidea (strain C-169)</name>
    <name type="common">Green microalga</name>
    <dbReference type="NCBI Taxonomy" id="574566"/>
    <lineage>
        <taxon>Eukaryota</taxon>
        <taxon>Viridiplantae</taxon>
        <taxon>Chlorophyta</taxon>
        <taxon>core chlorophytes</taxon>
        <taxon>Trebouxiophyceae</taxon>
        <taxon>Trebouxiophyceae incertae sedis</taxon>
        <taxon>Coccomyxaceae</taxon>
        <taxon>Coccomyxa</taxon>
        <taxon>Coccomyxa subellipsoidea</taxon>
    </lineage>
</organism>
<reference evidence="1 2" key="1">
    <citation type="journal article" date="2012" name="Genome Biol.">
        <title>The genome of the polar eukaryotic microalga coccomyxa subellipsoidea reveals traits of cold adaptation.</title>
        <authorList>
            <person name="Blanc G."/>
            <person name="Agarkova I."/>
            <person name="Grimwood J."/>
            <person name="Kuo A."/>
            <person name="Brueggeman A."/>
            <person name="Dunigan D."/>
            <person name="Gurnon J."/>
            <person name="Ladunga I."/>
            <person name="Lindquist E."/>
            <person name="Lucas S."/>
            <person name="Pangilinan J."/>
            <person name="Proschold T."/>
            <person name="Salamov A."/>
            <person name="Schmutz J."/>
            <person name="Weeks D."/>
            <person name="Yamada T."/>
            <person name="Claverie J.M."/>
            <person name="Grigoriev I."/>
            <person name="Van Etten J."/>
            <person name="Lomsadze A."/>
            <person name="Borodovsky M."/>
        </authorList>
    </citation>
    <scope>NUCLEOTIDE SEQUENCE [LARGE SCALE GENOMIC DNA]</scope>
    <source>
        <strain evidence="1 2">C-169</strain>
    </source>
</reference>
<dbReference type="KEGG" id="csl:COCSUDRAFT_59731"/>
<dbReference type="RefSeq" id="XP_005643784.1">
    <property type="nucleotide sequence ID" value="XM_005643727.1"/>
</dbReference>
<sequence>MRRQHLPSCVFSASTSTAGTRQAALHLERDSRILSSSRRPTATLQRKGQRVVPNGLRCNWSGPAFWTATPPSLAAAQPYTVQRIYAPAAAAEQPHYNTQELLTSLPVHRHRVGGDFNCISGQ</sequence>
<gene>
    <name evidence="1" type="ORF">COCSUDRAFT_59731</name>
</gene>
<dbReference type="EMBL" id="AGSI01000020">
    <property type="protein sequence ID" value="EIE19240.1"/>
    <property type="molecule type" value="Genomic_DNA"/>
</dbReference>
<evidence type="ECO:0000313" key="1">
    <source>
        <dbReference type="EMBL" id="EIE19240.1"/>
    </source>
</evidence>
<comment type="caution">
    <text evidence="1">The sequence shown here is derived from an EMBL/GenBank/DDBJ whole genome shotgun (WGS) entry which is preliminary data.</text>
</comment>
<name>I0YLH1_COCSC</name>
<evidence type="ECO:0000313" key="2">
    <source>
        <dbReference type="Proteomes" id="UP000007264"/>
    </source>
</evidence>
<proteinExistence type="predicted"/>
<accession>I0YLH1</accession>
<dbReference type="AlphaFoldDB" id="I0YLH1"/>
<protein>
    <recommendedName>
        <fullName evidence="3">Endonuclease/exonuclease/phosphatase domain-containing protein</fullName>
    </recommendedName>
</protein>